<gene>
    <name evidence="2" type="ORF">BE15_27065</name>
</gene>
<evidence type="ECO:0000256" key="1">
    <source>
        <dbReference type="SAM" id="MobiDB-lite"/>
    </source>
</evidence>
<evidence type="ECO:0008006" key="4">
    <source>
        <dbReference type="Google" id="ProtNLM"/>
    </source>
</evidence>
<dbReference type="AlphaFoldDB" id="A0A150QV40"/>
<organism evidence="2 3">
    <name type="scientific">Sorangium cellulosum</name>
    <name type="common">Polyangium cellulosum</name>
    <dbReference type="NCBI Taxonomy" id="56"/>
    <lineage>
        <taxon>Bacteria</taxon>
        <taxon>Pseudomonadati</taxon>
        <taxon>Myxococcota</taxon>
        <taxon>Polyangia</taxon>
        <taxon>Polyangiales</taxon>
        <taxon>Polyangiaceae</taxon>
        <taxon>Sorangium</taxon>
    </lineage>
</organism>
<protein>
    <recommendedName>
        <fullName evidence="4">PE_PGRS family protein</fullName>
    </recommendedName>
</protein>
<evidence type="ECO:0000313" key="2">
    <source>
        <dbReference type="EMBL" id="KYF71863.1"/>
    </source>
</evidence>
<dbReference type="EMBL" id="JEMA01000307">
    <property type="protein sequence ID" value="KYF71863.1"/>
    <property type="molecule type" value="Genomic_DNA"/>
</dbReference>
<accession>A0A150QV40</accession>
<feature type="region of interest" description="Disordered" evidence="1">
    <location>
        <begin position="186"/>
        <end position="213"/>
    </location>
</feature>
<reference evidence="2 3" key="1">
    <citation type="submission" date="2014-02" db="EMBL/GenBank/DDBJ databases">
        <title>The small core and large imbalanced accessory genome model reveals a collaborative survival strategy of Sorangium cellulosum strains in nature.</title>
        <authorList>
            <person name="Han K."/>
            <person name="Peng R."/>
            <person name="Blom J."/>
            <person name="Li Y.-Z."/>
        </authorList>
    </citation>
    <scope>NUCLEOTIDE SEQUENCE [LARGE SCALE GENOMIC DNA]</scope>
    <source>
        <strain evidence="2 3">So0008-312</strain>
    </source>
</reference>
<proteinExistence type="predicted"/>
<name>A0A150QV40_SORCE</name>
<sequence>MRHGLFEEVGRFRCAAVLGVALLATACEEPRPCLHCGPGAPDPLDTCGVFAKASAASPGTGTREAPYASLQEAINHAESMTERRTVCACAGEPFTEAATLRARIDVRGDYTCEAAWKESPGTKSTIEGPRGQVALTLTEAAGGATVQGFEIKAAAATEPGGSSIAVAVANIAATLRQVNAVAGDAMRGADGETPAGTATAGEDAPAGDAANACGDAPKGGNPGVRMCGTVNTSGGAGGPGAVSGLSSGTPGADGKPISDGMQTGKGGFVLEGYGYLGLPGGQGGPGQSGGSGKDARLTLAGALGGDGAPGGIGTPGQGGGGGGGSNVLDVCPNSNGTLRIGVGASGGGGGAGGCGGAGGMGGKAGGSSIGIVSLGALLVLDEVSVEVGNAGDGGNGAAGQPGGRGGLGAAAGVCTSHPDVDYAGVGGNGGRGGTGGPGGGGRGGYAIGIAYAGAAPDRAPSFDPFPHGRAGLGGLDGRGSSAEAGEPGGAAACWRFDTNTRCAQ</sequence>
<dbReference type="RefSeq" id="WP_061606742.1">
    <property type="nucleotide sequence ID" value="NZ_JEMA01000307.1"/>
</dbReference>
<dbReference type="PROSITE" id="PS51257">
    <property type="entry name" value="PROKAR_LIPOPROTEIN"/>
    <property type="match status" value="1"/>
</dbReference>
<evidence type="ECO:0000313" key="3">
    <source>
        <dbReference type="Proteomes" id="UP000075260"/>
    </source>
</evidence>
<comment type="caution">
    <text evidence="2">The sequence shown here is derived from an EMBL/GenBank/DDBJ whole genome shotgun (WGS) entry which is preliminary data.</text>
</comment>
<dbReference type="Proteomes" id="UP000075260">
    <property type="component" value="Unassembled WGS sequence"/>
</dbReference>